<evidence type="ECO:0000313" key="3">
    <source>
        <dbReference type="Proteomes" id="UP000024404"/>
    </source>
</evidence>
<evidence type="ECO:0000256" key="1">
    <source>
        <dbReference type="SAM" id="MobiDB-lite"/>
    </source>
</evidence>
<evidence type="ECO:0000313" key="2">
    <source>
        <dbReference type="EnsemblMetazoa" id="OVOC119.1"/>
    </source>
</evidence>
<dbReference type="AlphaFoldDB" id="A0A8R1XQQ1"/>
<keyword evidence="3" id="KW-1185">Reference proteome</keyword>
<feature type="region of interest" description="Disordered" evidence="1">
    <location>
        <begin position="53"/>
        <end position="83"/>
    </location>
</feature>
<feature type="compositionally biased region" description="Acidic residues" evidence="1">
    <location>
        <begin position="59"/>
        <end position="83"/>
    </location>
</feature>
<organism evidence="2 3">
    <name type="scientific">Onchocerca volvulus</name>
    <dbReference type="NCBI Taxonomy" id="6282"/>
    <lineage>
        <taxon>Eukaryota</taxon>
        <taxon>Metazoa</taxon>
        <taxon>Ecdysozoa</taxon>
        <taxon>Nematoda</taxon>
        <taxon>Chromadorea</taxon>
        <taxon>Rhabditida</taxon>
        <taxon>Spirurina</taxon>
        <taxon>Spiruromorpha</taxon>
        <taxon>Filarioidea</taxon>
        <taxon>Onchocercidae</taxon>
        <taxon>Onchocerca</taxon>
    </lineage>
</organism>
<dbReference type="EMBL" id="CMVM020000019">
    <property type="status" value="NOT_ANNOTATED_CDS"/>
    <property type="molecule type" value="Genomic_DNA"/>
</dbReference>
<dbReference type="EnsemblMetazoa" id="OVOC119.1">
    <property type="protein sequence ID" value="OVOC119.1"/>
    <property type="gene ID" value="WBGene00236928"/>
</dbReference>
<accession>A0A8R1XQQ1</accession>
<proteinExistence type="predicted"/>
<name>A0A8R1XQQ1_ONCVO</name>
<reference evidence="3" key="1">
    <citation type="submission" date="2013-10" db="EMBL/GenBank/DDBJ databases">
        <title>Genome sequencing of Onchocerca volvulus.</title>
        <authorList>
            <person name="Cotton J."/>
            <person name="Tsai J."/>
            <person name="Stanley E."/>
            <person name="Tracey A."/>
            <person name="Holroyd N."/>
            <person name="Lustigman S."/>
            <person name="Berriman M."/>
        </authorList>
    </citation>
    <scope>NUCLEOTIDE SEQUENCE</scope>
</reference>
<protein>
    <submittedName>
        <fullName evidence="2">Uncharacterized protein</fullName>
    </submittedName>
</protein>
<dbReference type="Proteomes" id="UP000024404">
    <property type="component" value="Unassembled WGS sequence"/>
</dbReference>
<sequence length="83" mass="8923">MNEKYRRIILVASGVEKHARALFNNSILIDEFGTKPGQDGRAEKVLFGKAEAAPINVINDDDDDDGDGDGDDDDGDGDGDNND</sequence>
<reference evidence="2" key="2">
    <citation type="submission" date="2022-06" db="UniProtKB">
        <authorList>
            <consortium name="EnsemblMetazoa"/>
        </authorList>
    </citation>
    <scope>IDENTIFICATION</scope>
</reference>